<dbReference type="AlphaFoldDB" id="A0A4Y7QE81"/>
<evidence type="ECO:0000313" key="3">
    <source>
        <dbReference type="Proteomes" id="UP000294933"/>
    </source>
</evidence>
<name>A0A4Y7QE81_9AGAM</name>
<keyword evidence="1" id="KW-0812">Transmembrane</keyword>
<gene>
    <name evidence="2" type="ORF">BD410DRAFT_785023</name>
</gene>
<sequence>MRQVIFFGGAAVASGLAGFFYVLKRKHDKKVNMERAGQRGKLSSCQSSPPSKFTFVNTHSQFTIYDAFIITGESRLLQRHTPDDTSLVLFRGVSSGIPSQHLTQTQTENQNGRHIPRTLHPREQERKASSKNSFLYEAPVPQREGRPGLVYTKALAWGEHGRAAIPVVPLGKLKRGDGERVGEVDVGAGVVVDGAEVLEEDVGG</sequence>
<dbReference type="Proteomes" id="UP000294933">
    <property type="component" value="Unassembled WGS sequence"/>
</dbReference>
<dbReference type="VEuPathDB" id="FungiDB:BD410DRAFT_785023"/>
<dbReference type="EMBL" id="ML170164">
    <property type="protein sequence ID" value="TDL25180.1"/>
    <property type="molecule type" value="Genomic_DNA"/>
</dbReference>
<feature type="transmembrane region" description="Helical" evidence="1">
    <location>
        <begin position="6"/>
        <end position="23"/>
    </location>
</feature>
<protein>
    <submittedName>
        <fullName evidence="2">Uncharacterized protein</fullName>
    </submittedName>
</protein>
<keyword evidence="1" id="KW-0472">Membrane</keyword>
<keyword evidence="3" id="KW-1185">Reference proteome</keyword>
<evidence type="ECO:0000256" key="1">
    <source>
        <dbReference type="SAM" id="Phobius"/>
    </source>
</evidence>
<feature type="non-terminal residue" evidence="2">
    <location>
        <position position="204"/>
    </location>
</feature>
<proteinExistence type="predicted"/>
<reference evidence="2 3" key="1">
    <citation type="submission" date="2018-06" db="EMBL/GenBank/DDBJ databases">
        <title>A transcriptomic atlas of mushroom development highlights an independent origin of complex multicellularity.</title>
        <authorList>
            <consortium name="DOE Joint Genome Institute"/>
            <person name="Krizsan K."/>
            <person name="Almasi E."/>
            <person name="Merenyi Z."/>
            <person name="Sahu N."/>
            <person name="Viragh M."/>
            <person name="Koszo T."/>
            <person name="Mondo S."/>
            <person name="Kiss B."/>
            <person name="Balint B."/>
            <person name="Kues U."/>
            <person name="Barry K."/>
            <person name="Hegedus J.C."/>
            <person name="Henrissat B."/>
            <person name="Johnson J."/>
            <person name="Lipzen A."/>
            <person name="Ohm R."/>
            <person name="Nagy I."/>
            <person name="Pangilinan J."/>
            <person name="Yan J."/>
            <person name="Xiong Y."/>
            <person name="Grigoriev I.V."/>
            <person name="Hibbett D.S."/>
            <person name="Nagy L.G."/>
        </authorList>
    </citation>
    <scope>NUCLEOTIDE SEQUENCE [LARGE SCALE GENOMIC DNA]</scope>
    <source>
        <strain evidence="2 3">SZMC22713</strain>
    </source>
</reference>
<evidence type="ECO:0000313" key="2">
    <source>
        <dbReference type="EMBL" id="TDL25180.1"/>
    </source>
</evidence>
<organism evidence="2 3">
    <name type="scientific">Rickenella mellea</name>
    <dbReference type="NCBI Taxonomy" id="50990"/>
    <lineage>
        <taxon>Eukaryota</taxon>
        <taxon>Fungi</taxon>
        <taxon>Dikarya</taxon>
        <taxon>Basidiomycota</taxon>
        <taxon>Agaricomycotina</taxon>
        <taxon>Agaricomycetes</taxon>
        <taxon>Hymenochaetales</taxon>
        <taxon>Rickenellaceae</taxon>
        <taxon>Rickenella</taxon>
    </lineage>
</organism>
<accession>A0A4Y7QE81</accession>
<keyword evidence="1" id="KW-1133">Transmembrane helix</keyword>